<dbReference type="GO" id="GO:0000792">
    <property type="term" value="C:heterochromatin"/>
    <property type="evidence" value="ECO:0007669"/>
    <property type="project" value="EnsemblFungi"/>
</dbReference>
<dbReference type="GO" id="GO:0005654">
    <property type="term" value="C:nucleoplasm"/>
    <property type="evidence" value="ECO:0007669"/>
    <property type="project" value="EnsemblFungi"/>
</dbReference>
<dbReference type="OrthoDB" id="427368at2759"/>
<reference evidence="9 10" key="1">
    <citation type="journal article" date="2010" name="Science">
        <title>Genome expansion and gene loss in powdery mildew fungi reveal tradeoffs in extreme parasitism.</title>
        <authorList>
            <person name="Spanu P.D."/>
            <person name="Abbott J.C."/>
            <person name="Amselem J."/>
            <person name="Burgis T.A."/>
            <person name="Soanes D.M."/>
            <person name="Stueber K."/>
            <person name="Ver Loren van Themaat E."/>
            <person name="Brown J.K.M."/>
            <person name="Butcher S.A."/>
            <person name="Gurr S.J."/>
            <person name="Lebrun M.-H."/>
            <person name="Ridout C.J."/>
            <person name="Schulze-Lefert P."/>
            <person name="Talbot N.J."/>
            <person name="Ahmadinejad N."/>
            <person name="Ametz C."/>
            <person name="Barton G.R."/>
            <person name="Benjdia M."/>
            <person name="Bidzinski P."/>
            <person name="Bindschedler L.V."/>
            <person name="Both M."/>
            <person name="Brewer M.T."/>
            <person name="Cadle-Davidson L."/>
            <person name="Cadle-Davidson M.M."/>
            <person name="Collemare J."/>
            <person name="Cramer R."/>
            <person name="Frenkel O."/>
            <person name="Godfrey D."/>
            <person name="Harriman J."/>
            <person name="Hoede C."/>
            <person name="King B.C."/>
            <person name="Klages S."/>
            <person name="Kleemann J."/>
            <person name="Knoll D."/>
            <person name="Koti P.S."/>
            <person name="Kreplak J."/>
            <person name="Lopez-Ruiz F.J."/>
            <person name="Lu X."/>
            <person name="Maekawa T."/>
            <person name="Mahanil S."/>
            <person name="Micali C."/>
            <person name="Milgroom M.G."/>
            <person name="Montana G."/>
            <person name="Noir S."/>
            <person name="O'Connell R.J."/>
            <person name="Oberhaensli S."/>
            <person name="Parlange F."/>
            <person name="Pedersen C."/>
            <person name="Quesneville H."/>
            <person name="Reinhardt R."/>
            <person name="Rott M."/>
            <person name="Sacristan S."/>
            <person name="Schmidt S.M."/>
            <person name="Schoen M."/>
            <person name="Skamnioti P."/>
            <person name="Sommer H."/>
            <person name="Stephens A."/>
            <person name="Takahara H."/>
            <person name="Thordal-Christensen H."/>
            <person name="Vigouroux M."/>
            <person name="Wessling R."/>
            <person name="Wicker T."/>
            <person name="Panstruga R."/>
        </authorList>
    </citation>
    <scope>NUCLEOTIDE SEQUENCE [LARGE SCALE GENOMIC DNA]</scope>
    <source>
        <strain evidence="9">DH14</strain>
    </source>
</reference>
<dbReference type="HOGENOM" id="CLU_004219_2_1_1"/>
<dbReference type="FunCoup" id="N1JP26">
    <property type="interactions" value="347"/>
</dbReference>
<protein>
    <submittedName>
        <fullName evidence="9">SepB</fullName>
    </submittedName>
</protein>
<gene>
    <name evidence="9" type="ORF">BGHDH14_bgh01964</name>
</gene>
<name>N1JP26_BLUG1</name>
<dbReference type="PROSITE" id="PS00678">
    <property type="entry name" value="WD_REPEATS_1"/>
    <property type="match status" value="1"/>
</dbReference>
<dbReference type="InterPro" id="IPR048591">
    <property type="entry name" value="WDHD1/CFT4_hel"/>
</dbReference>
<organism evidence="9 10">
    <name type="scientific">Blumeria graminis f. sp. hordei (strain DH14)</name>
    <name type="common">Barley powdery mildew</name>
    <name type="synonym">Oidium monilioides f. sp. hordei</name>
    <dbReference type="NCBI Taxonomy" id="546991"/>
    <lineage>
        <taxon>Eukaryota</taxon>
        <taxon>Fungi</taxon>
        <taxon>Dikarya</taxon>
        <taxon>Ascomycota</taxon>
        <taxon>Pezizomycotina</taxon>
        <taxon>Leotiomycetes</taxon>
        <taxon>Erysiphales</taxon>
        <taxon>Erysiphaceae</taxon>
        <taxon>Blumeria</taxon>
        <taxon>Blumeria hordei</taxon>
    </lineage>
</organism>
<feature type="domain" description="WDHD1/CFT4 second beta-propeller" evidence="6">
    <location>
        <begin position="405"/>
        <end position="694"/>
    </location>
</feature>
<dbReference type="GO" id="GO:0003682">
    <property type="term" value="F:chromatin binding"/>
    <property type="evidence" value="ECO:0007669"/>
    <property type="project" value="TreeGrafter"/>
</dbReference>
<dbReference type="GO" id="GO:1903461">
    <property type="term" value="P:Okazaki fragment processing involved in mitotic DNA replication"/>
    <property type="evidence" value="ECO:0007669"/>
    <property type="project" value="EnsemblFungi"/>
</dbReference>
<dbReference type="Pfam" id="PF12341">
    <property type="entry name" value="Mcl1_mid"/>
    <property type="match status" value="1"/>
</dbReference>
<evidence type="ECO:0000256" key="2">
    <source>
        <dbReference type="ARBA" id="ARBA00022574"/>
    </source>
</evidence>
<dbReference type="Proteomes" id="UP000015441">
    <property type="component" value="Unassembled WGS sequence"/>
</dbReference>
<evidence type="ECO:0000256" key="1">
    <source>
        <dbReference type="ARBA" id="ARBA00004123"/>
    </source>
</evidence>
<dbReference type="InterPro" id="IPR057646">
    <property type="entry name" value="WD40_WDHD1_1st"/>
</dbReference>
<evidence type="ECO:0000259" key="7">
    <source>
        <dbReference type="Pfam" id="PF20946"/>
    </source>
</evidence>
<accession>N1JP26</accession>
<dbReference type="PROSITE" id="PS50294">
    <property type="entry name" value="WD_REPEATS_REGION"/>
    <property type="match status" value="1"/>
</dbReference>
<evidence type="ECO:0000313" key="9">
    <source>
        <dbReference type="EMBL" id="CCU82435.1"/>
    </source>
</evidence>
<evidence type="ECO:0000256" key="5">
    <source>
        <dbReference type="PROSITE-ProRule" id="PRU00221"/>
    </source>
</evidence>
<comment type="subcellular location">
    <subcellularLocation>
        <location evidence="1">Nucleus</location>
    </subcellularLocation>
</comment>
<dbReference type="Pfam" id="PF20946">
    <property type="entry name" value="Ctf4_C"/>
    <property type="match status" value="1"/>
</dbReference>
<feature type="domain" description="WDHD1 first WD40" evidence="8">
    <location>
        <begin position="12"/>
        <end position="298"/>
    </location>
</feature>
<dbReference type="PANTHER" id="PTHR19932:SF10">
    <property type="entry name" value="WD REPEAT AND HMG-BOX DNA-BINDING PROTEIN 1"/>
    <property type="match status" value="1"/>
</dbReference>
<dbReference type="eggNOG" id="KOG1274">
    <property type="taxonomic scope" value="Eukaryota"/>
</dbReference>
<comment type="caution">
    <text evidence="9">The sequence shown here is derived from an EMBL/GenBank/DDBJ whole genome shotgun (WGS) entry which is preliminary data.</text>
</comment>
<dbReference type="GO" id="GO:0006335">
    <property type="term" value="P:DNA replication-dependent chromatin assembly"/>
    <property type="evidence" value="ECO:0007669"/>
    <property type="project" value="EnsemblFungi"/>
</dbReference>
<keyword evidence="2 5" id="KW-0853">WD repeat</keyword>
<evidence type="ECO:0000313" key="10">
    <source>
        <dbReference type="Proteomes" id="UP000015441"/>
    </source>
</evidence>
<feature type="domain" description="WDHD1/CFT4 helical bundle" evidence="7">
    <location>
        <begin position="713"/>
        <end position="816"/>
    </location>
</feature>
<evidence type="ECO:0000259" key="6">
    <source>
        <dbReference type="Pfam" id="PF12341"/>
    </source>
</evidence>
<evidence type="ECO:0000256" key="3">
    <source>
        <dbReference type="ARBA" id="ARBA00022737"/>
    </source>
</evidence>
<dbReference type="InterPro" id="IPR022100">
    <property type="entry name" value="WDHD1/CFT4_beta-prop_2nd"/>
</dbReference>
<dbReference type="InterPro" id="IPR036322">
    <property type="entry name" value="WD40_repeat_dom_sf"/>
</dbReference>
<dbReference type="InterPro" id="IPR001680">
    <property type="entry name" value="WD40_rpt"/>
</dbReference>
<dbReference type="AlphaFoldDB" id="N1JP26"/>
<keyword evidence="3" id="KW-0677">Repeat</keyword>
<proteinExistence type="predicted"/>
<dbReference type="GO" id="GO:0043596">
    <property type="term" value="C:nuclear replication fork"/>
    <property type="evidence" value="ECO:0007669"/>
    <property type="project" value="EnsemblFungi"/>
</dbReference>
<keyword evidence="4" id="KW-0539">Nucleus</keyword>
<evidence type="ECO:0000256" key="4">
    <source>
        <dbReference type="ARBA" id="ARBA00023242"/>
    </source>
</evidence>
<dbReference type="PROSITE" id="PS50082">
    <property type="entry name" value="WD_REPEATS_2"/>
    <property type="match status" value="1"/>
</dbReference>
<feature type="repeat" description="WD" evidence="5">
    <location>
        <begin position="230"/>
        <end position="271"/>
    </location>
</feature>
<dbReference type="Pfam" id="PF24817">
    <property type="entry name" value="WD40_WDHD1_1st"/>
    <property type="match status" value="1"/>
</dbReference>
<dbReference type="PANTHER" id="PTHR19932">
    <property type="entry name" value="WD REPEAT AND HMG-BOX DNA BINDING PROTEIN"/>
    <property type="match status" value="1"/>
</dbReference>
<keyword evidence="10" id="KW-1185">Reference proteome</keyword>
<dbReference type="InterPro" id="IPR015943">
    <property type="entry name" value="WD40/YVTN_repeat-like_dom_sf"/>
</dbReference>
<dbReference type="STRING" id="546991.N1JP26"/>
<dbReference type="EMBL" id="CAUH01006383">
    <property type="protein sequence ID" value="CCU82435.1"/>
    <property type="molecule type" value="Genomic_DNA"/>
</dbReference>
<sequence>MASHNYPRPRPRPAHTRGATYLSYTPDGTKLISVGSNNTTRVYKTGFDGEPTNIDDCPEQNAGVASTNDFFVIGSEDGNISMFSLQTMSYEKYLTRCSLPIRDLALTPDGKWCAVASDELAVKIVDTEDCKQVMTLREQPKPIKHLSFDPNGSYISLSCTDGVIYVYSLLNKASELVRKIDGLIRAVETDDEIWTGVVWHPDGRAFAAPTATRDIQVVSIADWEFQRKFANGHDADILAMAWSPNGSMLVSTGKDKKIQLWETKTQKIITTYNYANVMDLAWHPSRNLFSFSNTEGEVYIYNNFVPSEYSNLLELPLQPAPFYHDPLHSQSNLPIRSTRRQSQDSLDDILGPELIDDEDDFVVDDDGAGYALGRNQNGKRTHAELENFESDSKRLHQSWEPKIHKSFQPGSTPWRGNRKYLCLNLIGFVWTVDQDTHNTITVEFYDHEYYRDFHFTDTFLYDKACLNEHGALFSCPSQNETSAIIFYRPHETWTARADWRTEIPLGENITAISMSDSFVTVITTANYIRIYTLFGVPLRVCRLKSSPVVTCVSWRNYVLTLGNGPIGADGHTKLLYSIQNIKRDEICQNEDTVALPPGATLKTVFFSDNGDPFIYDSTSTLLTLLHWRIPAQAQWVPVLDTRLLSRLASGRKSETYFAVAVSENKFHCIILKGGDQYPYFPRPLLSEFEFEVPLFQQQSDGGKVESDHDIMKKLELDLVLNNILKAQQQDLIENTQSSAEERARLQRTLVEIDKTLLKMINIECRESEERGMRALEMVKLIQDKSGRMIEAAVKIAERYDRAVLIEKISEIGESLLAENTAGEDI</sequence>
<dbReference type="SMART" id="SM00320">
    <property type="entry name" value="WD40"/>
    <property type="match status" value="6"/>
</dbReference>
<dbReference type="InterPro" id="IPR019775">
    <property type="entry name" value="WD40_repeat_CS"/>
</dbReference>
<dbReference type="InParanoid" id="N1JP26"/>
<dbReference type="Gene3D" id="2.130.10.10">
    <property type="entry name" value="YVTN repeat-like/Quinoprotein amine dehydrogenase"/>
    <property type="match status" value="2"/>
</dbReference>
<dbReference type="GO" id="GO:0006281">
    <property type="term" value="P:DNA repair"/>
    <property type="evidence" value="ECO:0007669"/>
    <property type="project" value="TreeGrafter"/>
</dbReference>
<evidence type="ECO:0000259" key="8">
    <source>
        <dbReference type="Pfam" id="PF24817"/>
    </source>
</evidence>
<dbReference type="SUPFAM" id="SSF50978">
    <property type="entry name" value="WD40 repeat-like"/>
    <property type="match status" value="1"/>
</dbReference>